<feature type="domain" description="RNA polymerase sigma factor 70 region 4 type 2" evidence="8">
    <location>
        <begin position="120"/>
        <end position="172"/>
    </location>
</feature>
<accession>A0ABR9N3S4</accession>
<comment type="similarity">
    <text evidence="1">Belongs to the sigma-70 factor family. ECF subfamily.</text>
</comment>
<keyword evidence="3" id="KW-0731">Sigma factor</keyword>
<dbReference type="SUPFAM" id="SSF88659">
    <property type="entry name" value="Sigma3 and sigma4 domains of RNA polymerase sigma factors"/>
    <property type="match status" value="1"/>
</dbReference>
<evidence type="ECO:0000313" key="10">
    <source>
        <dbReference type="Proteomes" id="UP000625527"/>
    </source>
</evidence>
<dbReference type="PRINTS" id="PR01217">
    <property type="entry name" value="PRICHEXTENSN"/>
</dbReference>
<evidence type="ECO:0000259" key="7">
    <source>
        <dbReference type="Pfam" id="PF04542"/>
    </source>
</evidence>
<dbReference type="Gene3D" id="1.10.10.10">
    <property type="entry name" value="Winged helix-like DNA-binding domain superfamily/Winged helix DNA-binding domain"/>
    <property type="match status" value="1"/>
</dbReference>
<dbReference type="PANTHER" id="PTHR43133:SF8">
    <property type="entry name" value="RNA POLYMERASE SIGMA FACTOR HI_1459-RELATED"/>
    <property type="match status" value="1"/>
</dbReference>
<feature type="compositionally biased region" description="Pro residues" evidence="6">
    <location>
        <begin position="373"/>
        <end position="385"/>
    </location>
</feature>
<evidence type="ECO:0000256" key="2">
    <source>
        <dbReference type="ARBA" id="ARBA00023015"/>
    </source>
</evidence>
<keyword evidence="5" id="KW-0804">Transcription</keyword>
<protein>
    <submittedName>
        <fullName evidence="9">Sigma-70 family RNA polymerase sigma factor</fullName>
    </submittedName>
</protein>
<feature type="compositionally biased region" description="Pro residues" evidence="6">
    <location>
        <begin position="339"/>
        <end position="359"/>
    </location>
</feature>
<comment type="caution">
    <text evidence="9">The sequence shown here is derived from an EMBL/GenBank/DDBJ whole genome shotgun (WGS) entry which is preliminary data.</text>
</comment>
<keyword evidence="10" id="KW-1185">Reference proteome</keyword>
<evidence type="ECO:0000256" key="6">
    <source>
        <dbReference type="SAM" id="MobiDB-lite"/>
    </source>
</evidence>
<proteinExistence type="inferred from homology"/>
<dbReference type="Proteomes" id="UP000625527">
    <property type="component" value="Unassembled WGS sequence"/>
</dbReference>
<feature type="compositionally biased region" description="Low complexity" evidence="6">
    <location>
        <begin position="360"/>
        <end position="372"/>
    </location>
</feature>
<dbReference type="PANTHER" id="PTHR43133">
    <property type="entry name" value="RNA POLYMERASE ECF-TYPE SIGMA FACTO"/>
    <property type="match status" value="1"/>
</dbReference>
<dbReference type="NCBIfam" id="TIGR02937">
    <property type="entry name" value="sigma70-ECF"/>
    <property type="match status" value="1"/>
</dbReference>
<organism evidence="9 10">
    <name type="scientific">Myceligenerans pegani</name>
    <dbReference type="NCBI Taxonomy" id="2776917"/>
    <lineage>
        <taxon>Bacteria</taxon>
        <taxon>Bacillati</taxon>
        <taxon>Actinomycetota</taxon>
        <taxon>Actinomycetes</taxon>
        <taxon>Micrococcales</taxon>
        <taxon>Promicromonosporaceae</taxon>
        <taxon>Myceligenerans</taxon>
    </lineage>
</organism>
<dbReference type="InterPro" id="IPR013325">
    <property type="entry name" value="RNA_pol_sigma_r2"/>
</dbReference>
<evidence type="ECO:0000259" key="8">
    <source>
        <dbReference type="Pfam" id="PF08281"/>
    </source>
</evidence>
<feature type="compositionally biased region" description="Pro residues" evidence="6">
    <location>
        <begin position="393"/>
        <end position="456"/>
    </location>
</feature>
<evidence type="ECO:0000256" key="3">
    <source>
        <dbReference type="ARBA" id="ARBA00023082"/>
    </source>
</evidence>
<dbReference type="Pfam" id="PF04542">
    <property type="entry name" value="Sigma70_r2"/>
    <property type="match status" value="1"/>
</dbReference>
<dbReference type="RefSeq" id="WP_192864466.1">
    <property type="nucleotide sequence ID" value="NZ_JADAQT010000106.1"/>
</dbReference>
<dbReference type="InterPro" id="IPR036388">
    <property type="entry name" value="WH-like_DNA-bd_sf"/>
</dbReference>
<gene>
    <name evidence="9" type="ORF">IHE71_19690</name>
</gene>
<feature type="domain" description="RNA polymerase sigma-70 region 2" evidence="7">
    <location>
        <begin position="26"/>
        <end position="94"/>
    </location>
</feature>
<evidence type="ECO:0000256" key="5">
    <source>
        <dbReference type="ARBA" id="ARBA00023163"/>
    </source>
</evidence>
<dbReference type="InterPro" id="IPR013249">
    <property type="entry name" value="RNA_pol_sigma70_r4_t2"/>
</dbReference>
<keyword evidence="2" id="KW-0805">Transcription regulation</keyword>
<feature type="region of interest" description="Disordered" evidence="6">
    <location>
        <begin position="331"/>
        <end position="472"/>
    </location>
</feature>
<keyword evidence="4" id="KW-0238">DNA-binding</keyword>
<evidence type="ECO:0000256" key="1">
    <source>
        <dbReference type="ARBA" id="ARBA00010641"/>
    </source>
</evidence>
<reference evidence="9 10" key="1">
    <citation type="submission" date="2020-10" db="EMBL/GenBank/DDBJ databases">
        <title>Myceligenerans pegani sp. nov., an endophytic actinomycete isolated from Peganum harmala L. in Xinjiang, China.</title>
        <authorList>
            <person name="Xin L."/>
        </authorList>
    </citation>
    <scope>NUCLEOTIDE SEQUENCE [LARGE SCALE GENOMIC DNA]</scope>
    <source>
        <strain evidence="9 10">TRM65318</strain>
    </source>
</reference>
<name>A0ABR9N3S4_9MICO</name>
<dbReference type="SUPFAM" id="SSF88946">
    <property type="entry name" value="Sigma2 domain of RNA polymerase sigma factors"/>
    <property type="match status" value="1"/>
</dbReference>
<dbReference type="Pfam" id="PF08281">
    <property type="entry name" value="Sigma70_r4_2"/>
    <property type="match status" value="1"/>
</dbReference>
<evidence type="ECO:0000313" key="9">
    <source>
        <dbReference type="EMBL" id="MBE1877916.1"/>
    </source>
</evidence>
<dbReference type="Gene3D" id="1.10.1740.10">
    <property type="match status" value="1"/>
</dbReference>
<dbReference type="InterPro" id="IPR039425">
    <property type="entry name" value="RNA_pol_sigma-70-like"/>
</dbReference>
<dbReference type="InterPro" id="IPR014284">
    <property type="entry name" value="RNA_pol_sigma-70_dom"/>
</dbReference>
<dbReference type="EMBL" id="JADAQT010000106">
    <property type="protein sequence ID" value="MBE1877916.1"/>
    <property type="molecule type" value="Genomic_DNA"/>
</dbReference>
<dbReference type="InterPro" id="IPR013324">
    <property type="entry name" value="RNA_pol_sigma_r3/r4-like"/>
</dbReference>
<sequence>MTSSTRSDETLLADLRAGRDHAFAELYVRHRRAAVGVARRVVGKSHAVDDVVAESFTSFLSVVRDGGGPSGNVRSYLLTTVRNTAIRFRHAQERAVPAEAEIVDGPHHDADGLVAADDVQRIRQAFAALPPRWRRVLWYVDVHDLPPAQAGPLLGVSPNATSSLARRARERLRREYLQAHRGRVAPGCEDYAPHLARYVEESLAAPVHHRVEVHVLTCLSCATAVEQMRDLRRRMRAVLLPLGLPLAAGGRADMSWAADHGPKRGTGVPGAGARGLRAFGRRWWWSRPSDLRRVVRHGATVAVVCLLTLPAVAASDGTRANWVEGVAEGADLTPGFRPVRPPEPMSPPGGEPRPEPTSAPTPSSEPTSDPAPELTPDPAQDPAPAPTSVAMPAPTPAPAPAPPSSPAPPRDPEPPPSASTPAPPAPEPEPDPAPPGRTPEPPSDPTPSPTPDPTEPPLLEIVIDGEPVIRVP</sequence>
<dbReference type="InterPro" id="IPR007627">
    <property type="entry name" value="RNA_pol_sigma70_r2"/>
</dbReference>
<evidence type="ECO:0000256" key="4">
    <source>
        <dbReference type="ARBA" id="ARBA00023125"/>
    </source>
</evidence>